<organism evidence="2 3">
    <name type="scientific">Haloferula helveola</name>
    <dbReference type="NCBI Taxonomy" id="490095"/>
    <lineage>
        <taxon>Bacteria</taxon>
        <taxon>Pseudomonadati</taxon>
        <taxon>Verrucomicrobiota</taxon>
        <taxon>Verrucomicrobiia</taxon>
        <taxon>Verrucomicrobiales</taxon>
        <taxon>Verrucomicrobiaceae</taxon>
        <taxon>Haloferula</taxon>
    </lineage>
</organism>
<sequence>MLIGTAVLVVLVVAVNQWKKRKAVAVLREYSARFSQEGTPNATALSMQHVYFGVEKKPHGVLLIHGIPSSTSTFSGLCDRLEKEGIPHVAPMLTGFGNTELNLLPNVAYEDWLRDALNAYDTLAECAEKVSIVSTSTGSLVATWLSGQRQVEHLVLVVPNFSPGPSAARFKRILETPVASQALRGVMPYKFSDPEDYADQSRFRYPFHEVNSTRQMFLLQDEIGPEQIRVEAGIFLMFGADDSTVSTGELGALLEKKASEEGVLYEAFEYEAAHRLLQGAVAEEVRSQIVELLGRRPVAAR</sequence>
<accession>A0ABM7RFP9</accession>
<keyword evidence="3" id="KW-1185">Reference proteome</keyword>
<dbReference type="Pfam" id="PF12146">
    <property type="entry name" value="Hydrolase_4"/>
    <property type="match status" value="1"/>
</dbReference>
<dbReference type="Proteomes" id="UP001374893">
    <property type="component" value="Chromosome"/>
</dbReference>
<gene>
    <name evidence="2" type="ORF">HAHE_24700</name>
</gene>
<dbReference type="InterPro" id="IPR022742">
    <property type="entry name" value="Hydrolase_4"/>
</dbReference>
<protein>
    <submittedName>
        <fullName evidence="2">Alpha/beta hydrolase</fullName>
    </submittedName>
</protein>
<name>A0ABM7RFP9_9BACT</name>
<proteinExistence type="predicted"/>
<evidence type="ECO:0000259" key="1">
    <source>
        <dbReference type="Pfam" id="PF12146"/>
    </source>
</evidence>
<feature type="domain" description="Serine aminopeptidase S33" evidence="1">
    <location>
        <begin position="61"/>
        <end position="260"/>
    </location>
</feature>
<dbReference type="InterPro" id="IPR029058">
    <property type="entry name" value="AB_hydrolase_fold"/>
</dbReference>
<dbReference type="EMBL" id="AP024702">
    <property type="protein sequence ID" value="BCX48562.1"/>
    <property type="molecule type" value="Genomic_DNA"/>
</dbReference>
<evidence type="ECO:0000313" key="2">
    <source>
        <dbReference type="EMBL" id="BCX48562.1"/>
    </source>
</evidence>
<evidence type="ECO:0000313" key="3">
    <source>
        <dbReference type="Proteomes" id="UP001374893"/>
    </source>
</evidence>
<reference evidence="2 3" key="1">
    <citation type="submission" date="2021-06" db="EMBL/GenBank/DDBJ databases">
        <title>Complete genome of Haloferula helveola possessing various polysaccharide degrading enzymes.</title>
        <authorList>
            <person name="Takami H."/>
            <person name="Huang C."/>
            <person name="Hamasaki K."/>
        </authorList>
    </citation>
    <scope>NUCLEOTIDE SEQUENCE [LARGE SCALE GENOMIC DNA]</scope>
    <source>
        <strain evidence="2 3">CN-1</strain>
    </source>
</reference>
<dbReference type="Gene3D" id="3.40.50.1820">
    <property type="entry name" value="alpha/beta hydrolase"/>
    <property type="match status" value="1"/>
</dbReference>
<dbReference type="SUPFAM" id="SSF53474">
    <property type="entry name" value="alpha/beta-Hydrolases"/>
    <property type="match status" value="1"/>
</dbReference>
<dbReference type="PANTHER" id="PTHR43798:SF33">
    <property type="entry name" value="HYDROLASE, PUTATIVE (AFU_ORTHOLOGUE AFUA_2G14860)-RELATED"/>
    <property type="match status" value="1"/>
</dbReference>
<dbReference type="InterPro" id="IPR050266">
    <property type="entry name" value="AB_hydrolase_sf"/>
</dbReference>
<dbReference type="GO" id="GO:0016787">
    <property type="term" value="F:hydrolase activity"/>
    <property type="evidence" value="ECO:0007669"/>
    <property type="project" value="UniProtKB-KW"/>
</dbReference>
<dbReference type="PANTHER" id="PTHR43798">
    <property type="entry name" value="MONOACYLGLYCEROL LIPASE"/>
    <property type="match status" value="1"/>
</dbReference>
<keyword evidence="2" id="KW-0378">Hydrolase</keyword>